<accession>A0A8J2L6G3</accession>
<comment type="caution">
    <text evidence="2">The sequence shown here is derived from an EMBL/GenBank/DDBJ whole genome shotgun (WGS) entry which is preliminary data.</text>
</comment>
<evidence type="ECO:0000313" key="3">
    <source>
        <dbReference type="Proteomes" id="UP000708208"/>
    </source>
</evidence>
<feature type="non-terminal residue" evidence="2">
    <location>
        <position position="1"/>
    </location>
</feature>
<keyword evidence="1" id="KW-0472">Membrane</keyword>
<feature type="transmembrane region" description="Helical" evidence="1">
    <location>
        <begin position="57"/>
        <end position="80"/>
    </location>
</feature>
<proteinExistence type="predicted"/>
<dbReference type="Proteomes" id="UP000708208">
    <property type="component" value="Unassembled WGS sequence"/>
</dbReference>
<name>A0A8J2L6G3_9HEXA</name>
<protein>
    <submittedName>
        <fullName evidence="2">Uncharacterized protein</fullName>
    </submittedName>
</protein>
<dbReference type="AlphaFoldDB" id="A0A8J2L6G3"/>
<reference evidence="2" key="1">
    <citation type="submission" date="2021-06" db="EMBL/GenBank/DDBJ databases">
        <authorList>
            <person name="Hodson N. C."/>
            <person name="Mongue J. A."/>
            <person name="Jaron S. K."/>
        </authorList>
    </citation>
    <scope>NUCLEOTIDE SEQUENCE</scope>
</reference>
<sequence>MDCVPQCVWGVFEDGRKLCADTLRALGDGIRDYAVYKGDCPEEPAALTPGGGCIGEVLASVFVTLLCSIGICGGLAVWWIHRDRQQELEPQFDPIEGFENPHYRYQIADPIPVGDDDAG</sequence>
<keyword evidence="3" id="KW-1185">Reference proteome</keyword>
<keyword evidence="1" id="KW-1133">Transmembrane helix</keyword>
<evidence type="ECO:0000256" key="1">
    <source>
        <dbReference type="SAM" id="Phobius"/>
    </source>
</evidence>
<keyword evidence="1" id="KW-0812">Transmembrane</keyword>
<dbReference type="EMBL" id="CAJVCH010552143">
    <property type="protein sequence ID" value="CAG7829585.1"/>
    <property type="molecule type" value="Genomic_DNA"/>
</dbReference>
<organism evidence="2 3">
    <name type="scientific">Allacma fusca</name>
    <dbReference type="NCBI Taxonomy" id="39272"/>
    <lineage>
        <taxon>Eukaryota</taxon>
        <taxon>Metazoa</taxon>
        <taxon>Ecdysozoa</taxon>
        <taxon>Arthropoda</taxon>
        <taxon>Hexapoda</taxon>
        <taxon>Collembola</taxon>
        <taxon>Symphypleona</taxon>
        <taxon>Sminthuridae</taxon>
        <taxon>Allacma</taxon>
    </lineage>
</organism>
<evidence type="ECO:0000313" key="2">
    <source>
        <dbReference type="EMBL" id="CAG7829585.1"/>
    </source>
</evidence>
<gene>
    <name evidence="2" type="ORF">AFUS01_LOCUS39444</name>
</gene>